<dbReference type="GO" id="GO:0017089">
    <property type="term" value="F:glycolipid transfer activity"/>
    <property type="evidence" value="ECO:0007669"/>
    <property type="project" value="TreeGrafter"/>
</dbReference>
<dbReference type="Gene3D" id="2.60.450.10">
    <property type="entry name" value="Lipopolysaccharide (LPS) transport protein A like domain"/>
    <property type="match status" value="1"/>
</dbReference>
<evidence type="ECO:0000313" key="6">
    <source>
        <dbReference type="EMBL" id="TFZ02119.1"/>
    </source>
</evidence>
<accession>A0A4Z0BVT5</accession>
<keyword evidence="4" id="KW-1133">Transmembrane helix</keyword>
<dbReference type="InterPro" id="IPR010664">
    <property type="entry name" value="LipoPS_assembly_LptC-rel"/>
</dbReference>
<dbReference type="GO" id="GO:0005886">
    <property type="term" value="C:plasma membrane"/>
    <property type="evidence" value="ECO:0007669"/>
    <property type="project" value="InterPro"/>
</dbReference>
<dbReference type="AlphaFoldDB" id="A0A4Z0BVT5"/>
<evidence type="ECO:0000256" key="3">
    <source>
        <dbReference type="ARBA" id="ARBA00022692"/>
    </source>
</evidence>
<keyword evidence="3" id="KW-0812">Transmembrane</keyword>
<comment type="caution">
    <text evidence="6">The sequence shown here is derived from an EMBL/GenBank/DDBJ whole genome shotgun (WGS) entry which is preliminary data.</text>
</comment>
<dbReference type="NCBIfam" id="TIGR04409">
    <property type="entry name" value="LptC_YrbK"/>
    <property type="match status" value="1"/>
</dbReference>
<sequence>MGVMALGTYWLASNTPSFIGGPETQRPATHDPDYFMRDFSVKTFEPNGRLKSEVFGTEARHFPDTDTLEIDNPRIRSYDENGSLTIATGRRAISNGDGSEVQLIGDAVVVRDAPPGTETPHMEIRSEFLHVFVNTERVKTHLPVTLIRGNDEFHGDSMDYDNLDRIMGLQGRVRGRLVPTPKP</sequence>
<evidence type="ECO:0000256" key="4">
    <source>
        <dbReference type="ARBA" id="ARBA00022989"/>
    </source>
</evidence>
<name>A0A4Z0BVT5_9BURK</name>
<dbReference type="InterPro" id="IPR052363">
    <property type="entry name" value="LPS_export_LptC"/>
</dbReference>
<proteinExistence type="predicted"/>
<dbReference type="GO" id="GO:0015221">
    <property type="term" value="F:lipopolysaccharide transmembrane transporter activity"/>
    <property type="evidence" value="ECO:0007669"/>
    <property type="project" value="InterPro"/>
</dbReference>
<dbReference type="Pfam" id="PF06835">
    <property type="entry name" value="LptC"/>
    <property type="match status" value="1"/>
</dbReference>
<dbReference type="OrthoDB" id="5298112at2"/>
<dbReference type="InterPro" id="IPR026265">
    <property type="entry name" value="LptC"/>
</dbReference>
<dbReference type="EMBL" id="SMLK01000003">
    <property type="protein sequence ID" value="TFZ02119.1"/>
    <property type="molecule type" value="Genomic_DNA"/>
</dbReference>
<dbReference type="PANTHER" id="PTHR37481:SF1">
    <property type="entry name" value="LIPOPOLYSACCHARIDE EXPORT SYSTEM PROTEIN LPTC"/>
    <property type="match status" value="1"/>
</dbReference>
<gene>
    <name evidence="6" type="primary">lptC</name>
    <name evidence="6" type="ORF">EZ216_12130</name>
</gene>
<reference evidence="6 7" key="1">
    <citation type="submission" date="2019-03" db="EMBL/GenBank/DDBJ databases">
        <title>Ramlibacter sp. 18x22-1, whole genome shotgun sequence.</title>
        <authorList>
            <person name="Zhang X."/>
            <person name="Feng G."/>
            <person name="Zhu H."/>
        </authorList>
    </citation>
    <scope>NUCLEOTIDE SEQUENCE [LARGE SCALE GENOMIC DNA]</scope>
    <source>
        <strain evidence="6 7">18x22-1</strain>
    </source>
</reference>
<organism evidence="6 7">
    <name type="scientific">Ramlibacter humi</name>
    <dbReference type="NCBI Taxonomy" id="2530451"/>
    <lineage>
        <taxon>Bacteria</taxon>
        <taxon>Pseudomonadati</taxon>
        <taxon>Pseudomonadota</taxon>
        <taxon>Betaproteobacteria</taxon>
        <taxon>Burkholderiales</taxon>
        <taxon>Comamonadaceae</taxon>
        <taxon>Ramlibacter</taxon>
    </lineage>
</organism>
<evidence type="ECO:0000313" key="7">
    <source>
        <dbReference type="Proteomes" id="UP000297839"/>
    </source>
</evidence>
<dbReference type="PANTHER" id="PTHR37481">
    <property type="entry name" value="LIPOPOLYSACCHARIDE EXPORT SYSTEM PROTEIN LPTC"/>
    <property type="match status" value="1"/>
</dbReference>
<keyword evidence="5" id="KW-0472">Membrane</keyword>
<evidence type="ECO:0000256" key="2">
    <source>
        <dbReference type="ARBA" id="ARBA00022519"/>
    </source>
</evidence>
<evidence type="ECO:0000256" key="1">
    <source>
        <dbReference type="ARBA" id="ARBA00022475"/>
    </source>
</evidence>
<dbReference type="GO" id="GO:0030288">
    <property type="term" value="C:outer membrane-bounded periplasmic space"/>
    <property type="evidence" value="ECO:0007669"/>
    <property type="project" value="TreeGrafter"/>
</dbReference>
<protein>
    <submittedName>
        <fullName evidence="6">LPS export ABC transporter periplasmic protein LptC</fullName>
    </submittedName>
</protein>
<evidence type="ECO:0000256" key="5">
    <source>
        <dbReference type="ARBA" id="ARBA00023136"/>
    </source>
</evidence>
<keyword evidence="7" id="KW-1185">Reference proteome</keyword>
<dbReference type="Proteomes" id="UP000297839">
    <property type="component" value="Unassembled WGS sequence"/>
</dbReference>
<keyword evidence="2" id="KW-0997">Cell inner membrane</keyword>
<keyword evidence="1" id="KW-1003">Cell membrane</keyword>